<proteinExistence type="predicted"/>
<evidence type="ECO:0000313" key="2">
    <source>
        <dbReference type="Proteomes" id="UP000594001"/>
    </source>
</evidence>
<organism evidence="1 2">
    <name type="scientific">Candidatus Bodocaedibacter vickermanii</name>
    <dbReference type="NCBI Taxonomy" id="2741701"/>
    <lineage>
        <taxon>Bacteria</taxon>
        <taxon>Pseudomonadati</taxon>
        <taxon>Pseudomonadota</taxon>
        <taxon>Alphaproteobacteria</taxon>
        <taxon>Holosporales</taxon>
        <taxon>Candidatus Paracaedibacteraceae</taxon>
        <taxon>Candidatus Bodocaedibacter</taxon>
    </lineage>
</organism>
<sequence>MLNLIRAIIIIGAGASQQTHAVYSGGVENQGVQIALQEFAAANANLADKPISRATHTTPISRTILGGSIQEQYGGSITAGNSTLSRYPTIAGNSNASGNSTLSRYPTIAGNSIAPGNLNTLNGDDISSINVTIELIELYRQRSLLANKPTLRW</sequence>
<accession>A0A7L9RUI9</accession>
<reference evidence="1 2" key="1">
    <citation type="submission" date="2020-06" db="EMBL/GenBank/DDBJ databases">
        <title>The endosymbiont of the kinetoplastid Bodo saltans is a Paracaedibacter-like alpha-proteobacterium possessing a putative toxin-antitoxin system.</title>
        <authorList>
            <person name="Midha S."/>
            <person name="Rigden D.J."/>
            <person name="Siozios S."/>
            <person name="Hurst G.D.D."/>
            <person name="Jackson A.P."/>
        </authorList>
    </citation>
    <scope>NUCLEOTIDE SEQUENCE [LARGE SCALE GENOMIC DNA]</scope>
    <source>
        <strain evidence="1">Lake Konstanz</strain>
    </source>
</reference>
<protein>
    <submittedName>
        <fullName evidence="1">Uncharacterized protein</fullName>
    </submittedName>
</protein>
<dbReference type="AlphaFoldDB" id="A0A7L9RUI9"/>
<dbReference type="EMBL" id="CP054719">
    <property type="protein sequence ID" value="QOL20226.1"/>
    <property type="molecule type" value="Genomic_DNA"/>
</dbReference>
<gene>
    <name evidence="1" type="ORF">CPBP_01009</name>
</gene>
<dbReference type="KEGG" id="pbal:CPBP_01009"/>
<dbReference type="RefSeq" id="WP_350331781.1">
    <property type="nucleotide sequence ID" value="NZ_CP054719.1"/>
</dbReference>
<keyword evidence="2" id="KW-1185">Reference proteome</keyword>
<evidence type="ECO:0000313" key="1">
    <source>
        <dbReference type="EMBL" id="QOL20226.1"/>
    </source>
</evidence>
<dbReference type="Proteomes" id="UP000594001">
    <property type="component" value="Chromosome"/>
</dbReference>
<name>A0A7L9RUI9_9PROT</name>